<organism evidence="1 2">
    <name type="scientific">Candidatus Pelagibacter giovannonii</name>
    <dbReference type="NCBI Taxonomy" id="2563896"/>
    <lineage>
        <taxon>Bacteria</taxon>
        <taxon>Pseudomonadati</taxon>
        <taxon>Pseudomonadota</taxon>
        <taxon>Alphaproteobacteria</taxon>
        <taxon>Candidatus Pelagibacterales</taxon>
        <taxon>Candidatus Pelagibacteraceae</taxon>
        <taxon>Candidatus Pelagibacter</taxon>
    </lineage>
</organism>
<dbReference type="RefSeq" id="WP_168607404.1">
    <property type="nucleotide sequence ID" value="NZ_CP038852.1"/>
</dbReference>
<accession>A0A6H1Q3Y3</accession>
<sequence>MRKDRESYCSLQPQKFFDPTTGLYQRLDNTAWYLKKRNGKVGYFLNMHTKFQQMPDACFKATAERTAELNVPAIRSQIKEFMEVTNESN</sequence>
<keyword evidence="2" id="KW-1185">Reference proteome</keyword>
<dbReference type="Proteomes" id="UP000501094">
    <property type="component" value="Chromosome"/>
</dbReference>
<name>A0A6H1Q3Y3_9PROT</name>
<evidence type="ECO:0000313" key="2">
    <source>
        <dbReference type="Proteomes" id="UP000501094"/>
    </source>
</evidence>
<dbReference type="AlphaFoldDB" id="A0A6H1Q3Y3"/>
<dbReference type="EMBL" id="CP038852">
    <property type="protein sequence ID" value="QIZ21548.1"/>
    <property type="molecule type" value="Genomic_DNA"/>
</dbReference>
<protein>
    <submittedName>
        <fullName evidence="1">Uncharacterized protein</fullName>
    </submittedName>
</protein>
<gene>
    <name evidence="1" type="ORF">E5R92_07110</name>
</gene>
<reference evidence="1 2" key="1">
    <citation type="journal article" date="2020" name="Nat. Microbiol.">
        <title>Lysogenic host-virus interactions in SAR11 marine bacteria.</title>
        <authorList>
            <person name="Morris R.M."/>
            <person name="Cain K.R."/>
            <person name="Hvorecny K.L."/>
            <person name="Kollman J.M."/>
        </authorList>
    </citation>
    <scope>NUCLEOTIDE SEQUENCE [LARGE SCALE GENOMIC DNA]</scope>
    <source>
        <strain evidence="1 2">NP1</strain>
    </source>
</reference>
<evidence type="ECO:0000313" key="1">
    <source>
        <dbReference type="EMBL" id="QIZ21548.1"/>
    </source>
</evidence>
<proteinExistence type="predicted"/>
<dbReference type="KEGG" id="peg:E5R92_07110"/>